<evidence type="ECO:0000313" key="3">
    <source>
        <dbReference type="Proteomes" id="UP001188597"/>
    </source>
</evidence>
<dbReference type="EMBL" id="JAVXUP010000292">
    <property type="protein sequence ID" value="KAK3031829.1"/>
    <property type="molecule type" value="Genomic_DNA"/>
</dbReference>
<keyword evidence="3" id="KW-1185">Reference proteome</keyword>
<comment type="caution">
    <text evidence="2">The sequence shown here is derived from an EMBL/GenBank/DDBJ whole genome shotgun (WGS) entry which is preliminary data.</text>
</comment>
<dbReference type="AlphaFoldDB" id="A0AA89B6U8"/>
<evidence type="ECO:0000256" key="1">
    <source>
        <dbReference type="SAM" id="MobiDB-lite"/>
    </source>
</evidence>
<evidence type="ECO:0000313" key="2">
    <source>
        <dbReference type="EMBL" id="KAK3031829.1"/>
    </source>
</evidence>
<protein>
    <submittedName>
        <fullName evidence="2">Uncharacterized protein</fullName>
    </submittedName>
</protein>
<sequence length="174" mass="18407">MQGLSEMLGSGSKKADPNGNVDRNPNAMASLPTTRTILAVQILTLFAGSFCAGGGVVEAIATLREALEKYWPSLSCGMTSTCHGGKGLFWAHEPRDCVNATSSCTDMISSKSSCPSYVSLPAYTSLVYFLPYLQGSKMVGLHAHGHLTGNLIDISVWCAHPGGFFGTDVAWLQS</sequence>
<gene>
    <name evidence="2" type="ORF">RJ639_035966</name>
</gene>
<name>A0AA89B6U8_9ASTE</name>
<dbReference type="Proteomes" id="UP001188597">
    <property type="component" value="Unassembled WGS sequence"/>
</dbReference>
<accession>A0AA89B6U8</accession>
<reference evidence="2" key="1">
    <citation type="submission" date="2022-12" db="EMBL/GenBank/DDBJ databases">
        <title>Draft genome assemblies for two species of Escallonia (Escalloniales).</title>
        <authorList>
            <person name="Chanderbali A."/>
            <person name="Dervinis C."/>
            <person name="Anghel I."/>
            <person name="Soltis D."/>
            <person name="Soltis P."/>
            <person name="Zapata F."/>
        </authorList>
    </citation>
    <scope>NUCLEOTIDE SEQUENCE</scope>
    <source>
        <strain evidence="2">UCBG64.0493</strain>
        <tissue evidence="2">Leaf</tissue>
    </source>
</reference>
<organism evidence="2 3">
    <name type="scientific">Escallonia herrerae</name>
    <dbReference type="NCBI Taxonomy" id="1293975"/>
    <lineage>
        <taxon>Eukaryota</taxon>
        <taxon>Viridiplantae</taxon>
        <taxon>Streptophyta</taxon>
        <taxon>Embryophyta</taxon>
        <taxon>Tracheophyta</taxon>
        <taxon>Spermatophyta</taxon>
        <taxon>Magnoliopsida</taxon>
        <taxon>eudicotyledons</taxon>
        <taxon>Gunneridae</taxon>
        <taxon>Pentapetalae</taxon>
        <taxon>asterids</taxon>
        <taxon>campanulids</taxon>
        <taxon>Escalloniales</taxon>
        <taxon>Escalloniaceae</taxon>
        <taxon>Escallonia</taxon>
    </lineage>
</organism>
<proteinExistence type="predicted"/>
<feature type="region of interest" description="Disordered" evidence="1">
    <location>
        <begin position="1"/>
        <end position="27"/>
    </location>
</feature>